<sequence>MHSATGTHEYNQDANHMRKKKQNDNPTIKMFDKALRSHSYIWSSTVLTNWFSLREFINHHLCNKKINRIIDRKNREREQGKWRRELSTGTRKDRETEGEEEEEEEEEELNNR</sequence>
<feature type="compositionally biased region" description="Polar residues" evidence="1">
    <location>
        <begin position="1"/>
        <end position="14"/>
    </location>
</feature>
<dbReference type="Proteomes" id="UP000828251">
    <property type="component" value="Unassembled WGS sequence"/>
</dbReference>
<keyword evidence="3" id="KW-1185">Reference proteome</keyword>
<dbReference type="EMBL" id="JAIQCV010000009">
    <property type="protein sequence ID" value="KAH1065138.1"/>
    <property type="molecule type" value="Genomic_DNA"/>
</dbReference>
<organism evidence="2 3">
    <name type="scientific">Gossypium stocksii</name>
    <dbReference type="NCBI Taxonomy" id="47602"/>
    <lineage>
        <taxon>Eukaryota</taxon>
        <taxon>Viridiplantae</taxon>
        <taxon>Streptophyta</taxon>
        <taxon>Embryophyta</taxon>
        <taxon>Tracheophyta</taxon>
        <taxon>Spermatophyta</taxon>
        <taxon>Magnoliopsida</taxon>
        <taxon>eudicotyledons</taxon>
        <taxon>Gunneridae</taxon>
        <taxon>Pentapetalae</taxon>
        <taxon>rosids</taxon>
        <taxon>malvids</taxon>
        <taxon>Malvales</taxon>
        <taxon>Malvaceae</taxon>
        <taxon>Malvoideae</taxon>
        <taxon>Gossypium</taxon>
    </lineage>
</organism>
<feature type="compositionally biased region" description="Acidic residues" evidence="1">
    <location>
        <begin position="96"/>
        <end position="112"/>
    </location>
</feature>
<proteinExistence type="predicted"/>
<accession>A0A9D3ZTL2</accession>
<feature type="compositionally biased region" description="Basic and acidic residues" evidence="1">
    <location>
        <begin position="72"/>
        <end position="95"/>
    </location>
</feature>
<evidence type="ECO:0000313" key="3">
    <source>
        <dbReference type="Proteomes" id="UP000828251"/>
    </source>
</evidence>
<name>A0A9D3ZTL2_9ROSI</name>
<gene>
    <name evidence="2" type="ORF">J1N35_030125</name>
</gene>
<feature type="region of interest" description="Disordered" evidence="1">
    <location>
        <begin position="1"/>
        <end position="26"/>
    </location>
</feature>
<dbReference type="AlphaFoldDB" id="A0A9D3ZTL2"/>
<reference evidence="2 3" key="1">
    <citation type="journal article" date="2021" name="Plant Biotechnol. J.">
        <title>Multi-omics assisted identification of the key and species-specific regulatory components of drought-tolerant mechanisms in Gossypium stocksii.</title>
        <authorList>
            <person name="Yu D."/>
            <person name="Ke L."/>
            <person name="Zhang D."/>
            <person name="Wu Y."/>
            <person name="Sun Y."/>
            <person name="Mei J."/>
            <person name="Sun J."/>
            <person name="Sun Y."/>
        </authorList>
    </citation>
    <scope>NUCLEOTIDE SEQUENCE [LARGE SCALE GENOMIC DNA]</scope>
    <source>
        <strain evidence="3">cv. E1</strain>
        <tissue evidence="2">Leaf</tissue>
    </source>
</reference>
<protein>
    <submittedName>
        <fullName evidence="2">Uncharacterized protein</fullName>
    </submittedName>
</protein>
<evidence type="ECO:0000313" key="2">
    <source>
        <dbReference type="EMBL" id="KAH1065138.1"/>
    </source>
</evidence>
<feature type="region of interest" description="Disordered" evidence="1">
    <location>
        <begin position="72"/>
        <end position="112"/>
    </location>
</feature>
<comment type="caution">
    <text evidence="2">The sequence shown here is derived from an EMBL/GenBank/DDBJ whole genome shotgun (WGS) entry which is preliminary data.</text>
</comment>
<evidence type="ECO:0000256" key="1">
    <source>
        <dbReference type="SAM" id="MobiDB-lite"/>
    </source>
</evidence>